<dbReference type="SMART" id="SM00028">
    <property type="entry name" value="TPR"/>
    <property type="match status" value="4"/>
</dbReference>
<keyword evidence="4" id="KW-1185">Reference proteome</keyword>
<evidence type="ECO:0000313" key="3">
    <source>
        <dbReference type="EMBL" id="SDL74297.1"/>
    </source>
</evidence>
<protein>
    <submittedName>
        <fullName evidence="3">Tetratricopeptide repeat-containing protein</fullName>
    </submittedName>
</protein>
<reference evidence="4" key="1">
    <citation type="submission" date="2016-10" db="EMBL/GenBank/DDBJ databases">
        <authorList>
            <person name="Varghese N."/>
            <person name="Submissions S."/>
        </authorList>
    </citation>
    <scope>NUCLEOTIDE SEQUENCE [LARGE SCALE GENOMIC DNA]</scope>
    <source>
        <strain evidence="4">CGMCC 4.3147</strain>
    </source>
</reference>
<dbReference type="Proteomes" id="UP000198662">
    <property type="component" value="Unassembled WGS sequence"/>
</dbReference>
<sequence>MSAEESRIVLPEAPAALAGRPVKAWREAVAIDTYAPAAPDRYPAYLDQRVYQGSSGAVYPLPFIDAVAREKAPRDWDAVHLENEYVRLMVLPELGGRIHIGLDKTRGYDFFYRNGVIKPALVGLAGPWVSGGVEFNWPQHHRPATHLPVEARIETEPDGAVTVWCSDHDPFARMQGMHGIRLRPGSALVELRGHLVNRTDDVQTFLWWANVAAKAGEDYQSFFPTDVRVVADHAKRATTTFPAAEGRYYGVDYPGRRTPETPDGDRLDWYRNIPVPTSYMCLGTEDDFFGGYDHGAGAGFVHWADHRTAPGKKQWTWGNAPFGWAWDDHLTDDGGPYVELMAGVFTDNQPDFAFLRPGETKTFSQYWYPIQDTGPVHQATLDAAVRLDVEGARVRIAAAVTAPREGARVVLRAGDRVLYDAEVDLAPGAPHLAEIELDGEALSGASGERPGEAVEDRAAAAPGIDPTEFELVVEHGGEILVSWRPRPVPLESAAADAATEPPAPGDIASLDELYLTGLHLDQYRHATRSPEPYWEEALRRDPDDARCNTSLAARLARAGRLAEAEAHLRTATARLTRRNPNPRDGEAHYRLGLVLARQGRGAEAKEAFGKAAWDRTWTDPAELATARLDLATDTAAVDQAASALTELVARSPRHAQARNLLAVAMLRRGDRAGAAAIVAETLRDNPLDAWARDLAQRTEAGPATSPSALPTSDPTIALDVALEYRAIREDALAIELLELAATLAPAAGQVNVAPIAWLHRADLEFERGDIEAADRALQQVRELDRTWCFPAATEDDALARLRERRPDDPVVAALAGHRLYAAGRRTEAVAAWEVAAPTGDPVVLRNLGVAAHNVAGDAERAAHWYERARAAAPDDARLLYEADQLDARRGVDPAKRLAALQDRRDLVEQRDDFAVQLAELLTASGRPEEAVAVLASRAFQPWEGGEGTVLAAWEDAHLALARHHLGTDPQRAQGTVIGSASEAEGGGVATIGDTTSALGVATLDVTTAVDAPVGHRDAATVVESQAGGRNAATAVTPAVRHAEAALHPPRSLGEARHPLANTADLHLVLGDALAAAGDTEGARAAWRTAAEAEGDFQSMSVQAYSEHTAASVTALRRLGEAEAARSLRDALARYIEEQADTKATVDYFATSLPAMLLFTADLQALHDTRVLALRAQLAILDGRDAEAAALAAETLGREPLHPAARVAAAEAAQRRGESMRSAPGIGLSEEVQDGGELVPPTARIAAPEAEPHRGPSE</sequence>
<dbReference type="EMBL" id="FNGF01000009">
    <property type="protein sequence ID" value="SDL74297.1"/>
    <property type="molecule type" value="Genomic_DNA"/>
</dbReference>
<dbReference type="InterPro" id="IPR019734">
    <property type="entry name" value="TPR_rpt"/>
</dbReference>
<dbReference type="SUPFAM" id="SSF48452">
    <property type="entry name" value="TPR-like"/>
    <property type="match status" value="2"/>
</dbReference>
<dbReference type="InterPro" id="IPR011990">
    <property type="entry name" value="TPR-like_helical_dom_sf"/>
</dbReference>
<dbReference type="RefSeq" id="WP_091054184.1">
    <property type="nucleotide sequence ID" value="NZ_FNGF01000009.1"/>
</dbReference>
<dbReference type="InterPro" id="IPR033396">
    <property type="entry name" value="DUF5107"/>
</dbReference>
<gene>
    <name evidence="3" type="ORF">SAMN05216298_5010</name>
</gene>
<dbReference type="AlphaFoldDB" id="A0A1G9MK67"/>
<evidence type="ECO:0000256" key="1">
    <source>
        <dbReference type="SAM" id="MobiDB-lite"/>
    </source>
</evidence>
<proteinExistence type="predicted"/>
<dbReference type="STRING" id="380244.SAMN05216298_5010"/>
<dbReference type="Pfam" id="PF13432">
    <property type="entry name" value="TPR_16"/>
    <property type="match status" value="2"/>
</dbReference>
<dbReference type="OrthoDB" id="174931at2"/>
<name>A0A1G9MK67_9ACTN</name>
<accession>A0A1G9MK67</accession>
<organism evidence="3 4">
    <name type="scientific">Glycomyces sambucus</name>
    <dbReference type="NCBI Taxonomy" id="380244"/>
    <lineage>
        <taxon>Bacteria</taxon>
        <taxon>Bacillati</taxon>
        <taxon>Actinomycetota</taxon>
        <taxon>Actinomycetes</taxon>
        <taxon>Glycomycetales</taxon>
        <taxon>Glycomycetaceae</taxon>
        <taxon>Glycomyces</taxon>
    </lineage>
</organism>
<feature type="domain" description="DUF5107" evidence="2">
    <location>
        <begin position="57"/>
        <end position="370"/>
    </location>
</feature>
<feature type="region of interest" description="Disordered" evidence="1">
    <location>
        <begin position="1211"/>
        <end position="1257"/>
    </location>
</feature>
<evidence type="ECO:0000313" key="4">
    <source>
        <dbReference type="Proteomes" id="UP000198662"/>
    </source>
</evidence>
<dbReference type="Gene3D" id="1.25.40.10">
    <property type="entry name" value="Tetratricopeptide repeat domain"/>
    <property type="match status" value="3"/>
</dbReference>
<dbReference type="Pfam" id="PF17128">
    <property type="entry name" value="DUF5107"/>
    <property type="match status" value="1"/>
</dbReference>
<evidence type="ECO:0000259" key="2">
    <source>
        <dbReference type="Pfam" id="PF17128"/>
    </source>
</evidence>